<evidence type="ECO:0000313" key="11">
    <source>
        <dbReference type="Proteomes" id="UP000554482"/>
    </source>
</evidence>
<comment type="function">
    <text evidence="8">Part of the spliceosome which catalyzes two sequential transesterification reactions, first the excision of the non-coding intron from pre-mRNA and then the ligation of the coding exons to form the mature mRNA. Plays a role in stabilizing the structure of the spliceosome catalytic core and docking of the branch helix into the active site, producing 5'-exon and lariat intron-3'-intermediates.</text>
</comment>
<feature type="binding site" evidence="8">
    <location>
        <position position="43"/>
    </location>
    <ligand>
        <name>Zn(2+)</name>
        <dbReference type="ChEBI" id="CHEBI:29105"/>
    </ligand>
</feature>
<evidence type="ECO:0000256" key="7">
    <source>
        <dbReference type="ARBA" id="ARBA00023242"/>
    </source>
</evidence>
<keyword evidence="3 8" id="KW-0479">Metal-binding</keyword>
<proteinExistence type="inferred from homology"/>
<feature type="region of interest" description="Disordered" evidence="9">
    <location>
        <begin position="241"/>
        <end position="352"/>
    </location>
</feature>
<sequence>MGERKVLNKRIPPDFNPSRLPRIKQPKNQQINVRNMLPMSIRCNSCGNYIYKGTKFNMRKEVVLGETYLGIQIFRFYLKCTHCSAEMTMKTDPKNSDYVVDYGASRNYEPWRAKDEEADKEKRKRDSEEMGDAMKFLENRTLDSKREMDKLANLYELKSMKSRHARVSSEKSLESLPRKAEEKEKKLEPEDEALIKAIFQVSMASLLPYRGQLSQEGKYEALVKANYPGRRAVIRKIEDYDSDEDEDEDEELHIPTGNGETNNHQAKRRKVSTDLGNPTDFLTRKSIFYSSKDKGSDTAQASNKSKFIVKRVSRAPVDNSSAKEQKQEKQANANDASTPLQALVQNYDSDED</sequence>
<comment type="subcellular location">
    <subcellularLocation>
        <location evidence="1 8">Nucleus</location>
    </subcellularLocation>
</comment>
<feature type="compositionally biased region" description="Basic and acidic residues" evidence="9">
    <location>
        <begin position="113"/>
        <end position="128"/>
    </location>
</feature>
<dbReference type="Pfam" id="PF04502">
    <property type="entry name" value="Saf4_Yju2"/>
    <property type="match status" value="1"/>
</dbReference>
<feature type="compositionally biased region" description="Acidic residues" evidence="9">
    <location>
        <begin position="241"/>
        <end position="251"/>
    </location>
</feature>
<accession>A0A7J6V6D4</accession>
<comment type="caution">
    <text evidence="10">The sequence shown here is derived from an EMBL/GenBank/DDBJ whole genome shotgun (WGS) entry which is preliminary data.</text>
</comment>
<comment type="similarity">
    <text evidence="8">Belongs to the CWC16 family. YJU2 subfamily.</text>
</comment>
<feature type="binding site" evidence="8">
    <location>
        <position position="80"/>
    </location>
    <ligand>
        <name>Zn(2+)</name>
        <dbReference type="ChEBI" id="CHEBI:29105"/>
    </ligand>
</feature>
<keyword evidence="11" id="KW-1185">Reference proteome</keyword>
<name>A0A7J6V6D4_THATH</name>
<evidence type="ECO:0000256" key="9">
    <source>
        <dbReference type="SAM" id="MobiDB-lite"/>
    </source>
</evidence>
<feature type="binding site" evidence="8">
    <location>
        <position position="46"/>
    </location>
    <ligand>
        <name>Zn(2+)</name>
        <dbReference type="ChEBI" id="CHEBI:29105"/>
    </ligand>
</feature>
<dbReference type="GO" id="GO:0071006">
    <property type="term" value="C:U2-type catalytic step 1 spliceosome"/>
    <property type="evidence" value="ECO:0007669"/>
    <property type="project" value="UniProtKB-UniRule"/>
</dbReference>
<feature type="binding site" evidence="8">
    <location>
        <position position="83"/>
    </location>
    <ligand>
        <name>Zn(2+)</name>
        <dbReference type="ChEBI" id="CHEBI:29105"/>
    </ligand>
</feature>
<dbReference type="Proteomes" id="UP000554482">
    <property type="component" value="Unassembled WGS sequence"/>
</dbReference>
<evidence type="ECO:0000313" key="10">
    <source>
        <dbReference type="EMBL" id="KAF5179735.1"/>
    </source>
</evidence>
<comment type="subunit">
    <text evidence="8">Component of the spliceosome. Present in the activated B complex, the catalytically activated B* complex which catalyzes the branching, the catalytic step 1 C complex catalyzing the exon ligation, and the postcatalytic P complex containing the ligated exons (mRNA) and the excised lariat intron.</text>
</comment>
<keyword evidence="6" id="KW-0508">mRNA splicing</keyword>
<evidence type="ECO:0000256" key="1">
    <source>
        <dbReference type="ARBA" id="ARBA00004123"/>
    </source>
</evidence>
<keyword evidence="4 8" id="KW-0747">Spliceosome</keyword>
<feature type="region of interest" description="Disordered" evidence="9">
    <location>
        <begin position="1"/>
        <end position="22"/>
    </location>
</feature>
<dbReference type="PANTHER" id="PTHR12111:SF1">
    <property type="entry name" value="SPLICING FACTOR YJU2"/>
    <property type="match status" value="1"/>
</dbReference>
<evidence type="ECO:0000256" key="8">
    <source>
        <dbReference type="HAMAP-Rule" id="MF_03226"/>
    </source>
</evidence>
<evidence type="ECO:0000256" key="4">
    <source>
        <dbReference type="ARBA" id="ARBA00022728"/>
    </source>
</evidence>
<dbReference type="OrthoDB" id="674963at2759"/>
<keyword evidence="5 8" id="KW-0862">Zinc</keyword>
<feature type="region of interest" description="Disordered" evidence="9">
    <location>
        <begin position="113"/>
        <end position="132"/>
    </location>
</feature>
<keyword evidence="2" id="KW-0507">mRNA processing</keyword>
<dbReference type="AlphaFoldDB" id="A0A7J6V6D4"/>
<dbReference type="InterPro" id="IPR043701">
    <property type="entry name" value="Yju2"/>
</dbReference>
<feature type="region of interest" description="Disordered" evidence="9">
    <location>
        <begin position="166"/>
        <end position="187"/>
    </location>
</feature>
<evidence type="ECO:0000256" key="3">
    <source>
        <dbReference type="ARBA" id="ARBA00022723"/>
    </source>
</evidence>
<evidence type="ECO:0000256" key="2">
    <source>
        <dbReference type="ARBA" id="ARBA00022664"/>
    </source>
</evidence>
<dbReference type="HAMAP" id="MF_03226">
    <property type="entry name" value="YJU2"/>
    <property type="match status" value="1"/>
</dbReference>
<evidence type="ECO:0000256" key="6">
    <source>
        <dbReference type="ARBA" id="ARBA00023187"/>
    </source>
</evidence>
<dbReference type="GO" id="GO:0000349">
    <property type="term" value="P:generation of catalytic spliceosome for first transesterification step"/>
    <property type="evidence" value="ECO:0007669"/>
    <property type="project" value="UniProtKB-UniRule"/>
</dbReference>
<organism evidence="10 11">
    <name type="scientific">Thalictrum thalictroides</name>
    <name type="common">Rue-anemone</name>
    <name type="synonym">Anemone thalictroides</name>
    <dbReference type="NCBI Taxonomy" id="46969"/>
    <lineage>
        <taxon>Eukaryota</taxon>
        <taxon>Viridiplantae</taxon>
        <taxon>Streptophyta</taxon>
        <taxon>Embryophyta</taxon>
        <taxon>Tracheophyta</taxon>
        <taxon>Spermatophyta</taxon>
        <taxon>Magnoliopsida</taxon>
        <taxon>Ranunculales</taxon>
        <taxon>Ranunculaceae</taxon>
        <taxon>Thalictroideae</taxon>
        <taxon>Thalictrum</taxon>
    </lineage>
</organism>
<dbReference type="GO" id="GO:0046872">
    <property type="term" value="F:metal ion binding"/>
    <property type="evidence" value="ECO:0007669"/>
    <property type="project" value="UniProtKB-KW"/>
</dbReference>
<dbReference type="InterPro" id="IPR007590">
    <property type="entry name" value="Saf4/Yju2"/>
</dbReference>
<feature type="compositionally biased region" description="Basic and acidic residues" evidence="9">
    <location>
        <begin position="167"/>
        <end position="187"/>
    </location>
</feature>
<keyword evidence="7 8" id="KW-0539">Nucleus</keyword>
<protein>
    <recommendedName>
        <fullName evidence="8">Splicing factor YJU2</fullName>
    </recommendedName>
</protein>
<reference evidence="10 11" key="1">
    <citation type="submission" date="2020-06" db="EMBL/GenBank/DDBJ databases">
        <title>Transcriptomic and genomic resources for Thalictrum thalictroides and T. hernandezii: Facilitating candidate gene discovery in an emerging model plant lineage.</title>
        <authorList>
            <person name="Arias T."/>
            <person name="Riano-Pachon D.M."/>
            <person name="Di Stilio V.S."/>
        </authorList>
    </citation>
    <scope>NUCLEOTIDE SEQUENCE [LARGE SCALE GENOMIC DNA]</scope>
    <source>
        <strain evidence="11">cv. WT478/WT964</strain>
        <tissue evidence="10">Leaves</tissue>
    </source>
</reference>
<dbReference type="PANTHER" id="PTHR12111">
    <property type="entry name" value="SPLICING FACTOR YJU2"/>
    <property type="match status" value="1"/>
</dbReference>
<evidence type="ECO:0000256" key="5">
    <source>
        <dbReference type="ARBA" id="ARBA00022833"/>
    </source>
</evidence>
<gene>
    <name evidence="10" type="ORF">FRX31_030673</name>
</gene>
<dbReference type="EMBL" id="JABWDY010038405">
    <property type="protein sequence ID" value="KAF5179735.1"/>
    <property type="molecule type" value="Genomic_DNA"/>
</dbReference>
<feature type="compositionally biased region" description="Polar residues" evidence="9">
    <location>
        <begin position="330"/>
        <end position="352"/>
    </location>
</feature>